<accession>A0AB34WZK3</accession>
<dbReference type="EC" id="2.1.1.297" evidence="1"/>
<proteinExistence type="predicted"/>
<dbReference type="GO" id="GO:0003676">
    <property type="term" value="F:nucleic acid binding"/>
    <property type="evidence" value="ECO:0007669"/>
    <property type="project" value="InterPro"/>
</dbReference>
<keyword evidence="2 8" id="KW-0489">Methyltransferase</keyword>
<dbReference type="NCBIfam" id="TIGR00536">
    <property type="entry name" value="hemK_fam"/>
    <property type="match status" value="1"/>
</dbReference>
<dbReference type="PANTHER" id="PTHR18895:SF74">
    <property type="entry name" value="MTRF1L RELEASE FACTOR GLUTAMINE METHYLTRANSFERASE"/>
    <property type="match status" value="1"/>
</dbReference>
<evidence type="ECO:0000313" key="11">
    <source>
        <dbReference type="Proteomes" id="UP000243201"/>
    </source>
</evidence>
<name>A0AB34WZK3_9ACTO</name>
<dbReference type="NCBIfam" id="TIGR03534">
    <property type="entry name" value="RF_mod_PrmC"/>
    <property type="match status" value="1"/>
</dbReference>
<dbReference type="Gene3D" id="3.40.50.150">
    <property type="entry name" value="Vaccinia Virus protein VP39"/>
    <property type="match status" value="1"/>
</dbReference>
<dbReference type="InterPro" id="IPR007848">
    <property type="entry name" value="Small_mtfrase_dom"/>
</dbReference>
<dbReference type="EMBL" id="LSDN01000014">
    <property type="protein sequence ID" value="KXB80687.1"/>
    <property type="molecule type" value="Genomic_DNA"/>
</dbReference>
<feature type="domain" description="Methyltransferase small" evidence="6">
    <location>
        <begin position="113"/>
        <end position="197"/>
    </location>
</feature>
<sequence length="284" mass="31622">MSAAGFSRQQAFSWARQHYAAADMEPAREIMALYCAACGANEFLFAPQVLTPAQTQVFRELVERRCAHEPLQHLLKEMFFGSFRLFSSPDAFIVRPETEYLVELALRPQGARKARLAADLCAGSGAIALTLARELPSAEVFMVEISEKALGVARKNLERYPDLAQRITVSCADVAEPDLWEEQVGSFDLIVSNPPYVPPGTITQPEALKDPPLALWGGGEDGLHIPKQTVKQAFRLLSKDGILAMEHDPTQGEKLREYAGEIGFYQMRTQEDLNGRPRYLLARK</sequence>
<keyword evidence="4" id="KW-0949">S-adenosyl-L-methionine</keyword>
<evidence type="ECO:0000313" key="10">
    <source>
        <dbReference type="Proteomes" id="UP000070572"/>
    </source>
</evidence>
<dbReference type="PROSITE" id="PS00092">
    <property type="entry name" value="N6_MTASE"/>
    <property type="match status" value="1"/>
</dbReference>
<gene>
    <name evidence="9" type="primary">prmC</name>
    <name evidence="9" type="ORF">CJ240_01750</name>
    <name evidence="8" type="ORF">HMPREF1862_00994</name>
</gene>
<dbReference type="EMBL" id="PNGC01000001">
    <property type="protein sequence ID" value="PMB90483.1"/>
    <property type="molecule type" value="Genomic_DNA"/>
</dbReference>
<dbReference type="PANTHER" id="PTHR18895">
    <property type="entry name" value="HEMK METHYLTRANSFERASE"/>
    <property type="match status" value="1"/>
</dbReference>
<evidence type="ECO:0000256" key="3">
    <source>
        <dbReference type="ARBA" id="ARBA00022679"/>
    </source>
</evidence>
<dbReference type="InterPro" id="IPR004556">
    <property type="entry name" value="HemK-like"/>
</dbReference>
<evidence type="ECO:0000259" key="7">
    <source>
        <dbReference type="Pfam" id="PF17827"/>
    </source>
</evidence>
<reference evidence="8 10" key="1">
    <citation type="submission" date="2016-01" db="EMBL/GenBank/DDBJ databases">
        <authorList>
            <person name="Mitreva M."/>
            <person name="Pepin K.H."/>
            <person name="Mihindukulasuriya K.A."/>
            <person name="Fulton R."/>
            <person name="Fronick C."/>
            <person name="O'Laughlin M."/>
            <person name="Miner T."/>
            <person name="Herter B."/>
            <person name="Rosa B.A."/>
            <person name="Cordes M."/>
            <person name="Tomlinson C."/>
            <person name="Wollam A."/>
            <person name="Palsikar V.B."/>
            <person name="Mardis E.R."/>
            <person name="Wilson R.K."/>
        </authorList>
    </citation>
    <scope>NUCLEOTIDE SEQUENCE [LARGE SCALE GENOMIC DNA]</scope>
    <source>
        <strain evidence="8 10">DNF00696</strain>
    </source>
</reference>
<comment type="caution">
    <text evidence="8">The sequence shown here is derived from an EMBL/GenBank/DDBJ whole genome shotgun (WGS) entry which is preliminary data.</text>
</comment>
<organism evidence="8 10">
    <name type="scientific">Varibaculum cambriense</name>
    <dbReference type="NCBI Taxonomy" id="184870"/>
    <lineage>
        <taxon>Bacteria</taxon>
        <taxon>Bacillati</taxon>
        <taxon>Actinomycetota</taxon>
        <taxon>Actinomycetes</taxon>
        <taxon>Actinomycetales</taxon>
        <taxon>Actinomycetaceae</taxon>
        <taxon>Varibaculum</taxon>
    </lineage>
</organism>
<dbReference type="SUPFAM" id="SSF53335">
    <property type="entry name" value="S-adenosyl-L-methionine-dependent methyltransferases"/>
    <property type="match status" value="1"/>
</dbReference>
<evidence type="ECO:0000313" key="8">
    <source>
        <dbReference type="EMBL" id="KXB80687.1"/>
    </source>
</evidence>
<evidence type="ECO:0000256" key="1">
    <source>
        <dbReference type="ARBA" id="ARBA00012771"/>
    </source>
</evidence>
<keyword evidence="11" id="KW-1185">Reference proteome</keyword>
<evidence type="ECO:0000256" key="2">
    <source>
        <dbReference type="ARBA" id="ARBA00022603"/>
    </source>
</evidence>
<feature type="domain" description="Release factor glutamine methyltransferase N-terminal" evidence="7">
    <location>
        <begin position="10"/>
        <end position="75"/>
    </location>
</feature>
<evidence type="ECO:0000259" key="6">
    <source>
        <dbReference type="Pfam" id="PF05175"/>
    </source>
</evidence>
<dbReference type="GO" id="GO:0102559">
    <property type="term" value="F:peptide chain release factor N(5)-glutamine methyltransferase activity"/>
    <property type="evidence" value="ECO:0007669"/>
    <property type="project" value="UniProtKB-EC"/>
</dbReference>
<dbReference type="AlphaFoldDB" id="A0AB34WZK3"/>
<evidence type="ECO:0000256" key="5">
    <source>
        <dbReference type="ARBA" id="ARBA00048391"/>
    </source>
</evidence>
<dbReference type="RefSeq" id="WP_060920398.1">
    <property type="nucleotide sequence ID" value="NZ_CAUPGC010000001.1"/>
</dbReference>
<dbReference type="InterPro" id="IPR050320">
    <property type="entry name" value="N5-glutamine_MTase"/>
</dbReference>
<protein>
    <recommendedName>
        <fullName evidence="1">peptide chain release factor N(5)-glutamine methyltransferase</fullName>
        <ecNumber evidence="1">2.1.1.297</ecNumber>
    </recommendedName>
</protein>
<evidence type="ECO:0000256" key="4">
    <source>
        <dbReference type="ARBA" id="ARBA00022691"/>
    </source>
</evidence>
<dbReference type="CDD" id="cd02440">
    <property type="entry name" value="AdoMet_MTases"/>
    <property type="match status" value="1"/>
</dbReference>
<dbReference type="Pfam" id="PF05175">
    <property type="entry name" value="MTS"/>
    <property type="match status" value="1"/>
</dbReference>
<dbReference type="GO" id="GO:0032259">
    <property type="term" value="P:methylation"/>
    <property type="evidence" value="ECO:0007669"/>
    <property type="project" value="UniProtKB-KW"/>
</dbReference>
<reference evidence="9 11" key="2">
    <citation type="submission" date="2017-09" db="EMBL/GenBank/DDBJ databases">
        <title>Bacterial strain isolated from the female urinary microbiota.</title>
        <authorList>
            <person name="Thomas-White K."/>
            <person name="Kumar N."/>
            <person name="Forster S."/>
            <person name="Putonti C."/>
            <person name="Lawley T."/>
            <person name="Wolfe A.J."/>
        </authorList>
    </citation>
    <scope>NUCLEOTIDE SEQUENCE [LARGE SCALE GENOMIC DNA]</scope>
    <source>
        <strain evidence="9 11">UMB0744</strain>
    </source>
</reference>
<evidence type="ECO:0000313" key="9">
    <source>
        <dbReference type="EMBL" id="PMB90483.1"/>
    </source>
</evidence>
<dbReference type="Proteomes" id="UP000243201">
    <property type="component" value="Unassembled WGS sequence"/>
</dbReference>
<dbReference type="Gene3D" id="1.10.8.10">
    <property type="entry name" value="DNA helicase RuvA subunit, C-terminal domain"/>
    <property type="match status" value="1"/>
</dbReference>
<keyword evidence="3" id="KW-0808">Transferase</keyword>
<dbReference type="Pfam" id="PF17827">
    <property type="entry name" value="PrmC_N"/>
    <property type="match status" value="1"/>
</dbReference>
<dbReference type="Proteomes" id="UP000070572">
    <property type="component" value="Unassembled WGS sequence"/>
</dbReference>
<dbReference type="InterPro" id="IPR029063">
    <property type="entry name" value="SAM-dependent_MTases_sf"/>
</dbReference>
<dbReference type="InterPro" id="IPR019874">
    <property type="entry name" value="RF_methyltr_PrmC"/>
</dbReference>
<comment type="catalytic activity">
    <reaction evidence="5">
        <text>L-glutaminyl-[peptide chain release factor] + S-adenosyl-L-methionine = N(5)-methyl-L-glutaminyl-[peptide chain release factor] + S-adenosyl-L-homocysteine + H(+)</text>
        <dbReference type="Rhea" id="RHEA:42896"/>
        <dbReference type="Rhea" id="RHEA-COMP:10271"/>
        <dbReference type="Rhea" id="RHEA-COMP:10272"/>
        <dbReference type="ChEBI" id="CHEBI:15378"/>
        <dbReference type="ChEBI" id="CHEBI:30011"/>
        <dbReference type="ChEBI" id="CHEBI:57856"/>
        <dbReference type="ChEBI" id="CHEBI:59789"/>
        <dbReference type="ChEBI" id="CHEBI:61891"/>
        <dbReference type="EC" id="2.1.1.297"/>
    </reaction>
</comment>
<dbReference type="InterPro" id="IPR040758">
    <property type="entry name" value="PrmC_N"/>
</dbReference>
<dbReference type="InterPro" id="IPR002052">
    <property type="entry name" value="DNA_methylase_N6_adenine_CS"/>
</dbReference>